<evidence type="ECO:0000313" key="2">
    <source>
        <dbReference type="EnsemblPlants" id="ONIVA07G21560.2"/>
    </source>
</evidence>
<protein>
    <submittedName>
        <fullName evidence="2">Uncharacterized protein</fullName>
    </submittedName>
</protein>
<sequence>MGSAGGGGWRGLWWRRGLWWQRGSVGDSDGRGGSGLHACGAPTVTMGRADPDSLYPAASPPPTHAEQPAAAANLCD</sequence>
<name>A0A0E0I3Z0_ORYNI</name>
<accession>A0A0E0I3Z0</accession>
<evidence type="ECO:0000256" key="1">
    <source>
        <dbReference type="SAM" id="MobiDB-lite"/>
    </source>
</evidence>
<dbReference type="Proteomes" id="UP000006591">
    <property type="component" value="Chromosome 7"/>
</dbReference>
<reference evidence="2" key="2">
    <citation type="submission" date="2018-04" db="EMBL/GenBank/DDBJ databases">
        <title>OnivRS2 (Oryza nivara Reference Sequence Version 2).</title>
        <authorList>
            <person name="Zhang J."/>
            <person name="Kudrna D."/>
            <person name="Lee S."/>
            <person name="Talag J."/>
            <person name="Rajasekar S."/>
            <person name="Welchert J."/>
            <person name="Hsing Y.-I."/>
            <person name="Wing R.A."/>
        </authorList>
    </citation>
    <scope>NUCLEOTIDE SEQUENCE [LARGE SCALE GENOMIC DNA]</scope>
    <source>
        <strain evidence="2">SL10</strain>
    </source>
</reference>
<dbReference type="Gramene" id="ONIVA07G21560.2">
    <property type="protein sequence ID" value="ONIVA07G21560.2"/>
    <property type="gene ID" value="ONIVA07G21560"/>
</dbReference>
<evidence type="ECO:0000313" key="3">
    <source>
        <dbReference type="Proteomes" id="UP000006591"/>
    </source>
</evidence>
<dbReference type="HOGENOM" id="CLU_2658747_0_0_1"/>
<organism evidence="2">
    <name type="scientific">Oryza nivara</name>
    <name type="common">Indian wild rice</name>
    <name type="synonym">Oryza sativa f. spontanea</name>
    <dbReference type="NCBI Taxonomy" id="4536"/>
    <lineage>
        <taxon>Eukaryota</taxon>
        <taxon>Viridiplantae</taxon>
        <taxon>Streptophyta</taxon>
        <taxon>Embryophyta</taxon>
        <taxon>Tracheophyta</taxon>
        <taxon>Spermatophyta</taxon>
        <taxon>Magnoliopsida</taxon>
        <taxon>Liliopsida</taxon>
        <taxon>Poales</taxon>
        <taxon>Poaceae</taxon>
        <taxon>BOP clade</taxon>
        <taxon>Oryzoideae</taxon>
        <taxon>Oryzeae</taxon>
        <taxon>Oryzinae</taxon>
        <taxon>Oryza</taxon>
    </lineage>
</organism>
<dbReference type="AlphaFoldDB" id="A0A0E0I3Z0"/>
<proteinExistence type="predicted"/>
<dbReference type="EnsemblPlants" id="ONIVA07G21560.2">
    <property type="protein sequence ID" value="ONIVA07G21560.2"/>
    <property type="gene ID" value="ONIVA07G21560"/>
</dbReference>
<feature type="region of interest" description="Disordered" evidence="1">
    <location>
        <begin position="25"/>
        <end position="76"/>
    </location>
</feature>
<keyword evidence="3" id="KW-1185">Reference proteome</keyword>
<reference evidence="2" key="1">
    <citation type="submission" date="2015-04" db="UniProtKB">
        <authorList>
            <consortium name="EnsemblPlants"/>
        </authorList>
    </citation>
    <scope>IDENTIFICATION</scope>
    <source>
        <strain evidence="2">SL10</strain>
    </source>
</reference>